<dbReference type="PANTHER" id="PTHR38768">
    <property type="entry name" value="UPF0502 PROTEIN YCEH"/>
    <property type="match status" value="1"/>
</dbReference>
<reference evidence="3 4" key="1">
    <citation type="submission" date="2020-05" db="EMBL/GenBank/DDBJ databases">
        <title>Complete genome of Desulfobulbus oligotrophicus.</title>
        <authorList>
            <person name="Podar M."/>
        </authorList>
    </citation>
    <scope>NUCLEOTIDE SEQUENCE [LARGE SCALE GENOMIC DNA]</scope>
    <source>
        <strain evidence="3 4">Prop6</strain>
    </source>
</reference>
<dbReference type="KEGG" id="dog:HP555_08130"/>
<evidence type="ECO:0000256" key="2">
    <source>
        <dbReference type="SAM" id="Coils"/>
    </source>
</evidence>
<gene>
    <name evidence="3" type="ORF">HP555_08130</name>
</gene>
<dbReference type="Gene3D" id="1.10.10.10">
    <property type="entry name" value="Winged helix-like DNA-binding domain superfamily/Winged helix DNA-binding domain"/>
    <property type="match status" value="2"/>
</dbReference>
<dbReference type="Proteomes" id="UP000596092">
    <property type="component" value="Chromosome"/>
</dbReference>
<feature type="coiled-coil region" evidence="2">
    <location>
        <begin position="186"/>
        <end position="213"/>
    </location>
</feature>
<dbReference type="InterPro" id="IPR036388">
    <property type="entry name" value="WH-like_DNA-bd_sf"/>
</dbReference>
<comment type="similarity">
    <text evidence="1">Belongs to the UPF0502 family.</text>
</comment>
<accession>A0A7T5VDD3</accession>
<dbReference type="AlphaFoldDB" id="A0A7T5VDD3"/>
<dbReference type="Pfam" id="PF04337">
    <property type="entry name" value="DUF480"/>
    <property type="match status" value="1"/>
</dbReference>
<evidence type="ECO:0000313" key="3">
    <source>
        <dbReference type="EMBL" id="QQG65834.1"/>
    </source>
</evidence>
<sequence length="215" mass="24384">MSTHLTILEVRVLGSLIEKELATPEYYPLSLNALRNACNQKSNRLPVMNADEQSVLETVQALKEQRIVYQSDAGRVPKFWQAFTKDHDLDNRDAALLSALLLRGPQTPGELRSRTVSLHPFESLEEVAAALEHLQALELVAQVPRRPGQKEQRYVHLLAAEASPVDLQQTEVVQVEHAALQMDKRLAMLEENVTLLQEVLEELRKDIRSLQQNRI</sequence>
<organism evidence="3 4">
    <name type="scientific">Desulfobulbus oligotrophicus</name>
    <dbReference type="NCBI Taxonomy" id="1909699"/>
    <lineage>
        <taxon>Bacteria</taxon>
        <taxon>Pseudomonadati</taxon>
        <taxon>Thermodesulfobacteriota</taxon>
        <taxon>Desulfobulbia</taxon>
        <taxon>Desulfobulbales</taxon>
        <taxon>Desulfobulbaceae</taxon>
        <taxon>Desulfobulbus</taxon>
    </lineage>
</organism>
<proteinExistence type="inferred from homology"/>
<dbReference type="InterPro" id="IPR036390">
    <property type="entry name" value="WH_DNA-bd_sf"/>
</dbReference>
<evidence type="ECO:0000256" key="1">
    <source>
        <dbReference type="HAMAP-Rule" id="MF_01584"/>
    </source>
</evidence>
<evidence type="ECO:0000313" key="4">
    <source>
        <dbReference type="Proteomes" id="UP000596092"/>
    </source>
</evidence>
<dbReference type="SUPFAM" id="SSF46785">
    <property type="entry name" value="Winged helix' DNA-binding domain"/>
    <property type="match status" value="2"/>
</dbReference>
<protein>
    <submittedName>
        <fullName evidence="3">DUF480 domain-containing protein</fullName>
    </submittedName>
</protein>
<name>A0A7T5VDD3_9BACT</name>
<dbReference type="HAMAP" id="MF_01584">
    <property type="entry name" value="UPF0502"/>
    <property type="match status" value="1"/>
</dbReference>
<dbReference type="EMBL" id="CP054140">
    <property type="protein sequence ID" value="QQG65834.1"/>
    <property type="molecule type" value="Genomic_DNA"/>
</dbReference>
<dbReference type="RefSeq" id="WP_199261380.1">
    <property type="nucleotide sequence ID" value="NZ_CP054140.1"/>
</dbReference>
<dbReference type="PANTHER" id="PTHR38768:SF1">
    <property type="entry name" value="UPF0502 PROTEIN YCEH"/>
    <property type="match status" value="1"/>
</dbReference>
<keyword evidence="4" id="KW-1185">Reference proteome</keyword>
<dbReference type="InterPro" id="IPR007432">
    <property type="entry name" value="DUF480"/>
</dbReference>
<keyword evidence="2" id="KW-0175">Coiled coil</keyword>